<dbReference type="SUPFAM" id="SSF56112">
    <property type="entry name" value="Protein kinase-like (PK-like)"/>
    <property type="match status" value="1"/>
</dbReference>
<dbReference type="PANTHER" id="PTHR34273:SF2">
    <property type="entry name" value="METHYLTHIORIBOSE KINASE"/>
    <property type="match status" value="1"/>
</dbReference>
<keyword evidence="7" id="KW-0067">ATP-binding</keyword>
<evidence type="ECO:0000313" key="9">
    <source>
        <dbReference type="EMBL" id="SKA40040.1"/>
    </source>
</evidence>
<accession>A0A1T4THV7</accession>
<dbReference type="GO" id="GO:0005524">
    <property type="term" value="F:ATP binding"/>
    <property type="evidence" value="ECO:0007669"/>
    <property type="project" value="UniProtKB-KW"/>
</dbReference>
<keyword evidence="4" id="KW-0808">Transferase</keyword>
<dbReference type="Gene3D" id="3.30.200.20">
    <property type="entry name" value="Phosphorylase Kinase, domain 1"/>
    <property type="match status" value="1"/>
</dbReference>
<keyword evidence="6 9" id="KW-0418">Kinase</keyword>
<dbReference type="EC" id="2.7.1.100" evidence="3"/>
<dbReference type="STRING" id="225324.SAMN02745126_06305"/>
<dbReference type="InterPro" id="IPR009212">
    <property type="entry name" value="Methylthioribose_kinase"/>
</dbReference>
<dbReference type="EMBL" id="FUWJ01000018">
    <property type="protein sequence ID" value="SKA40040.1"/>
    <property type="molecule type" value="Genomic_DNA"/>
</dbReference>
<sequence length="426" mass="47479">MSLDVPPGYRALKEADVAAYLAEIPAVATNLGGQPAEWKIREVGDGNLNFVFVIEGPRGGVVLKQALPYLRLVGESWPLPLRRSFFEYQALVVQAKAAPQHVPKLFHFDETLALTVMDYLNPHIILRKGLIRGTVYPKLADHMATFMAETLFATSDLGQPAAEKKKHMALFCDNIELCRITEDLVFTDPWRVADGNRWTSPQLDFTAAAVRTDGPWKRAAQELKLKFLSEAQALIHGDLHSGSIMVTESETYAIDPEFAFYGPMGFDVGALLGNLYLAYFSQSGHETMPGSRDSYRDWILKTIESIWTLFDERFRALWNNAHAGDVLAPALFLNNQEPLALKAAQDAYMRRLFVDALGFAGAKMTRRILGLAHVEDLESIVDPDLRARCEKRALKLARLLMVEGGGFTDIKAVNDAARATQREAVR</sequence>
<organism evidence="9 10">
    <name type="scientific">Enhydrobacter aerosaccus</name>
    <dbReference type="NCBI Taxonomy" id="225324"/>
    <lineage>
        <taxon>Bacteria</taxon>
        <taxon>Pseudomonadati</taxon>
        <taxon>Pseudomonadota</taxon>
        <taxon>Alphaproteobacteria</taxon>
        <taxon>Hyphomicrobiales</taxon>
        <taxon>Enhydrobacter</taxon>
    </lineage>
</organism>
<comment type="subunit">
    <text evidence="2">Homodimer.</text>
</comment>
<feature type="domain" description="Aminoglycoside phosphotransferase" evidence="8">
    <location>
        <begin position="40"/>
        <end position="272"/>
    </location>
</feature>
<keyword evidence="10" id="KW-1185">Reference proteome</keyword>
<dbReference type="AlphaFoldDB" id="A0A1T4THV7"/>
<dbReference type="Pfam" id="PF01636">
    <property type="entry name" value="APH"/>
    <property type="match status" value="1"/>
</dbReference>
<gene>
    <name evidence="9" type="ORF">SAMN02745126_06305</name>
</gene>
<dbReference type="Gene3D" id="3.90.1200.10">
    <property type="match status" value="1"/>
</dbReference>
<evidence type="ECO:0000313" key="10">
    <source>
        <dbReference type="Proteomes" id="UP000190092"/>
    </source>
</evidence>
<proteinExistence type="inferred from homology"/>
<dbReference type="InterPro" id="IPR002575">
    <property type="entry name" value="Aminoglycoside_PTrfase"/>
</dbReference>
<evidence type="ECO:0000256" key="1">
    <source>
        <dbReference type="ARBA" id="ARBA00010165"/>
    </source>
</evidence>
<evidence type="ECO:0000256" key="2">
    <source>
        <dbReference type="ARBA" id="ARBA00011738"/>
    </source>
</evidence>
<dbReference type="NCBIfam" id="TIGR01767">
    <property type="entry name" value="MTRK"/>
    <property type="match status" value="1"/>
</dbReference>
<dbReference type="GO" id="GO:0009086">
    <property type="term" value="P:methionine biosynthetic process"/>
    <property type="evidence" value="ECO:0007669"/>
    <property type="project" value="InterPro"/>
</dbReference>
<reference evidence="10" key="1">
    <citation type="submission" date="2017-02" db="EMBL/GenBank/DDBJ databases">
        <authorList>
            <person name="Varghese N."/>
            <person name="Submissions S."/>
        </authorList>
    </citation>
    <scope>NUCLEOTIDE SEQUENCE [LARGE SCALE GENOMIC DNA]</scope>
    <source>
        <strain evidence="10">ATCC 27094</strain>
    </source>
</reference>
<keyword evidence="5" id="KW-0547">Nucleotide-binding</keyword>
<comment type="similarity">
    <text evidence="1">Belongs to the methylthioribose kinase family.</text>
</comment>
<dbReference type="OrthoDB" id="9777791at2"/>
<evidence type="ECO:0000256" key="5">
    <source>
        <dbReference type="ARBA" id="ARBA00022741"/>
    </source>
</evidence>
<name>A0A1T4THV7_9HYPH</name>
<dbReference type="Proteomes" id="UP000190092">
    <property type="component" value="Unassembled WGS sequence"/>
</dbReference>
<evidence type="ECO:0000256" key="6">
    <source>
        <dbReference type="ARBA" id="ARBA00022777"/>
    </source>
</evidence>
<evidence type="ECO:0000256" key="4">
    <source>
        <dbReference type="ARBA" id="ARBA00022679"/>
    </source>
</evidence>
<dbReference type="GO" id="GO:0046522">
    <property type="term" value="F:S-methyl-5-thioribose kinase activity"/>
    <property type="evidence" value="ECO:0007669"/>
    <property type="project" value="UniProtKB-EC"/>
</dbReference>
<dbReference type="InterPro" id="IPR011009">
    <property type="entry name" value="Kinase-like_dom_sf"/>
</dbReference>
<dbReference type="PANTHER" id="PTHR34273">
    <property type="entry name" value="METHYLTHIORIBOSE KINASE"/>
    <property type="match status" value="1"/>
</dbReference>
<evidence type="ECO:0000259" key="8">
    <source>
        <dbReference type="Pfam" id="PF01636"/>
    </source>
</evidence>
<evidence type="ECO:0000256" key="3">
    <source>
        <dbReference type="ARBA" id="ARBA00012128"/>
    </source>
</evidence>
<protein>
    <recommendedName>
        <fullName evidence="3">S-methyl-5-thioribose kinase</fullName>
        <ecNumber evidence="3">2.7.1.100</ecNumber>
    </recommendedName>
</protein>
<dbReference type="PIRSF" id="PIRSF031134">
    <property type="entry name" value="MTRK"/>
    <property type="match status" value="1"/>
</dbReference>
<dbReference type="RefSeq" id="WP_085938037.1">
    <property type="nucleotide sequence ID" value="NZ_FUWJ01000018.1"/>
</dbReference>
<evidence type="ECO:0000256" key="7">
    <source>
        <dbReference type="ARBA" id="ARBA00022840"/>
    </source>
</evidence>